<organism evidence="1 2">
    <name type="scientific">Brevibacterium casei CIP 102111</name>
    <dbReference type="NCBI Taxonomy" id="1255625"/>
    <lineage>
        <taxon>Bacteria</taxon>
        <taxon>Bacillati</taxon>
        <taxon>Actinomycetota</taxon>
        <taxon>Actinomycetes</taxon>
        <taxon>Micrococcales</taxon>
        <taxon>Brevibacteriaceae</taxon>
        <taxon>Brevibacterium</taxon>
    </lineage>
</organism>
<sequence>MTVKFGTPPPKLTQASKYRDDADTLRAHPGEWAQLNLDHLKPASRVKYSNSINSGKLQDFPRGDFEAMTRRGEVWVRYVGKASLRPVAVA</sequence>
<dbReference type="AlphaFoldDB" id="A0A2H1IXZ1"/>
<accession>A0A2H1IXZ1</accession>
<reference evidence="1 2" key="1">
    <citation type="submission" date="2017-03" db="EMBL/GenBank/DDBJ databases">
        <authorList>
            <person name="Afonso C.L."/>
            <person name="Miller P.J."/>
            <person name="Scott M.A."/>
            <person name="Spackman E."/>
            <person name="Goraichik I."/>
            <person name="Dimitrov K.M."/>
            <person name="Suarez D.L."/>
            <person name="Swayne D.E."/>
        </authorList>
    </citation>
    <scope>NUCLEOTIDE SEQUENCE [LARGE SCALE GENOMIC DNA]</scope>
    <source>
        <strain evidence="1 2">CIP 102111</strain>
    </source>
</reference>
<proteinExistence type="predicted"/>
<dbReference type="RefSeq" id="WP_101624085.1">
    <property type="nucleotide sequence ID" value="NZ_FXZC01000003.1"/>
</dbReference>
<protein>
    <submittedName>
        <fullName evidence="1">Uncharacterized protein</fullName>
    </submittedName>
</protein>
<gene>
    <name evidence="1" type="ORF">BC102111_01709</name>
</gene>
<dbReference type="GeneID" id="99775305"/>
<dbReference type="EMBL" id="FXZC01000003">
    <property type="protein sequence ID" value="SMX80063.1"/>
    <property type="molecule type" value="Genomic_DNA"/>
</dbReference>
<dbReference type="Proteomes" id="UP000234333">
    <property type="component" value="Unassembled WGS sequence"/>
</dbReference>
<evidence type="ECO:0000313" key="2">
    <source>
        <dbReference type="Proteomes" id="UP000234333"/>
    </source>
</evidence>
<name>A0A2H1IXZ1_9MICO</name>
<evidence type="ECO:0000313" key="1">
    <source>
        <dbReference type="EMBL" id="SMX80063.1"/>
    </source>
</evidence>